<dbReference type="RefSeq" id="WP_269430729.1">
    <property type="nucleotide sequence ID" value="NZ_FTLX01000002.1"/>
</dbReference>
<evidence type="ECO:0000313" key="2">
    <source>
        <dbReference type="Proteomes" id="UP000186385"/>
    </source>
</evidence>
<dbReference type="EMBL" id="FTLX01000002">
    <property type="protein sequence ID" value="SIQ33133.1"/>
    <property type="molecule type" value="Genomic_DNA"/>
</dbReference>
<proteinExistence type="predicted"/>
<evidence type="ECO:0000313" key="1">
    <source>
        <dbReference type="EMBL" id="SIQ33133.1"/>
    </source>
</evidence>
<dbReference type="Proteomes" id="UP000186385">
    <property type="component" value="Unassembled WGS sequence"/>
</dbReference>
<reference evidence="1 2" key="1">
    <citation type="submission" date="2017-01" db="EMBL/GenBank/DDBJ databases">
        <authorList>
            <person name="Mah S.A."/>
            <person name="Swanson W.J."/>
            <person name="Moy G.W."/>
            <person name="Vacquier V.D."/>
        </authorList>
    </citation>
    <scope>NUCLEOTIDE SEQUENCE [LARGE SCALE GENOMIC DNA]</scope>
    <source>
        <strain evidence="1 2">NIO-1016</strain>
    </source>
</reference>
<accession>A0A1N6RWC0</accession>
<protein>
    <submittedName>
        <fullName evidence="1">Uncharacterized protein</fullName>
    </submittedName>
</protein>
<dbReference type="STRING" id="1017273.SAMN05443094_102237"/>
<dbReference type="AlphaFoldDB" id="A0A1N6RWC0"/>
<organism evidence="1 2">
    <name type="scientific">Domibacillus enclensis</name>
    <dbReference type="NCBI Taxonomy" id="1017273"/>
    <lineage>
        <taxon>Bacteria</taxon>
        <taxon>Bacillati</taxon>
        <taxon>Bacillota</taxon>
        <taxon>Bacilli</taxon>
        <taxon>Bacillales</taxon>
        <taxon>Bacillaceae</taxon>
        <taxon>Domibacillus</taxon>
    </lineage>
</organism>
<sequence length="42" mass="4976">MPLYSMKEIWTPLKWVGIKFFKTLDEGDYFVKVGNNPRKKIG</sequence>
<gene>
    <name evidence="1" type="ORF">SAMN05443094_102237</name>
</gene>
<name>A0A1N6RWC0_9BACI</name>